<comment type="caution">
    <text evidence="1">The sequence shown here is derived from an EMBL/GenBank/DDBJ whole genome shotgun (WGS) entry which is preliminary data.</text>
</comment>
<proteinExistence type="predicted"/>
<dbReference type="RefSeq" id="WP_251344697.1">
    <property type="nucleotide sequence ID" value="NZ_JAMQOT010000011.1"/>
</dbReference>
<evidence type="ECO:0000313" key="1">
    <source>
        <dbReference type="EMBL" id="MDF9748017.1"/>
    </source>
</evidence>
<organism evidence="1 2">
    <name type="scientific">Natrinema salsiterrestre</name>
    <dbReference type="NCBI Taxonomy" id="2950540"/>
    <lineage>
        <taxon>Archaea</taxon>
        <taxon>Methanobacteriati</taxon>
        <taxon>Methanobacteriota</taxon>
        <taxon>Stenosarchaea group</taxon>
        <taxon>Halobacteria</taxon>
        <taxon>Halobacteriales</taxon>
        <taxon>Natrialbaceae</taxon>
        <taxon>Natrinema</taxon>
    </lineage>
</organism>
<dbReference type="Proteomes" id="UP001154061">
    <property type="component" value="Unassembled WGS sequence"/>
</dbReference>
<evidence type="ECO:0000313" key="2">
    <source>
        <dbReference type="Proteomes" id="UP001154061"/>
    </source>
</evidence>
<dbReference type="GeneID" id="72745862"/>
<dbReference type="AlphaFoldDB" id="A0A9Q4L7K4"/>
<sequence>MNLEPGDEFTAEVDKITKRRKRRTCTVKYEGEGINIGPVTCQPGRSVRLRYLGADSVAGTSIHFALCLTEEVLADDYKDHIRRHVSGLLPDQPPQEGEQTYIEVDKIDEYGLGLAVAGGEVVELGPVQADEGDLVHVVGREPGYAEILNARARGKRYRIRFNILRERWDKLPIKKGESFTATIDDTDGSSLIAYVDGLPVYFSGEKARIGQKIEGELIRFHRDRGVGKVTKVYDSVGDIEDPGHDTRMQQLQQAGFGQEPFRAFAMRFTGVSGDQLPSTEIGIRDAIAGEAIRLGLAEKAESGGQQYPQAHITAIRHWVVHKLAAVLGQPVAGADEVSDDVGWFRAALTERTGPTITFLGDVIQLSQGYYAPAPTRAVMISESEAVLVSGDPSRLFIESGFDIEFRGLTRILTDTSEEELRSREIPVQSKDEYIGLDEAPITTPATLREYIEQRPQESWEPEEDWAPYTGQYYGFTVDGEPLVIEEADGTAISLWRVPVEYGADTYQLKVQSGDGKTKAVTVSPKYRKHACLILDSMAEDPQTVELTGYEEEVLLSCDFAPPRAQMRWLYAVGAEWLETSSYQLQWRISDTDANSVREVFDELPVTIIDNT</sequence>
<keyword evidence="2" id="KW-1185">Reference proteome</keyword>
<reference evidence="1" key="1">
    <citation type="submission" date="2022-06" db="EMBL/GenBank/DDBJ databases">
        <title>Natrinema sp. a new haloarchaeum isolate from saline soil.</title>
        <authorList>
            <person name="Strakova D."/>
            <person name="Galisteo C."/>
            <person name="Sanchez-Porro C."/>
            <person name="Ventosa A."/>
        </authorList>
    </citation>
    <scope>NUCLEOTIDE SEQUENCE</scope>
    <source>
        <strain evidence="1">S1CR25-10</strain>
    </source>
</reference>
<name>A0A9Q4L7K4_9EURY</name>
<protein>
    <submittedName>
        <fullName evidence="1">Uncharacterized protein</fullName>
    </submittedName>
</protein>
<dbReference type="EMBL" id="JAMQOT010000011">
    <property type="protein sequence ID" value="MDF9748017.1"/>
    <property type="molecule type" value="Genomic_DNA"/>
</dbReference>
<accession>A0A9Q4L7K4</accession>
<gene>
    <name evidence="1" type="ORF">NDI89_20815</name>
</gene>